<dbReference type="CDD" id="cd18186">
    <property type="entry name" value="BTB_POZ_ZBTB_KLHL-like"/>
    <property type="match status" value="1"/>
</dbReference>
<reference evidence="3" key="1">
    <citation type="submission" date="2021-06" db="EMBL/GenBank/DDBJ databases">
        <authorList>
            <person name="Kallberg Y."/>
            <person name="Tangrot J."/>
            <person name="Rosling A."/>
        </authorList>
    </citation>
    <scope>NUCLEOTIDE SEQUENCE</scope>
    <source>
        <strain evidence="3">CL551</strain>
    </source>
</reference>
<accession>A0A9N9C5K0</accession>
<comment type="caution">
    <text evidence="3">The sequence shown here is derived from an EMBL/GenBank/DDBJ whole genome shotgun (WGS) entry which is preliminary data.</text>
</comment>
<feature type="region of interest" description="Disordered" evidence="1">
    <location>
        <begin position="296"/>
        <end position="332"/>
    </location>
</feature>
<dbReference type="InterPro" id="IPR051481">
    <property type="entry name" value="BTB-POZ/Galectin-3-binding"/>
</dbReference>
<evidence type="ECO:0000313" key="3">
    <source>
        <dbReference type="EMBL" id="CAG8587835.1"/>
    </source>
</evidence>
<feature type="compositionally biased region" description="Basic and acidic residues" evidence="1">
    <location>
        <begin position="296"/>
        <end position="306"/>
    </location>
</feature>
<feature type="domain" description="BTB" evidence="2">
    <location>
        <begin position="25"/>
        <end position="83"/>
    </location>
</feature>
<gene>
    <name evidence="3" type="ORF">AMORRO_LOCUS7213</name>
</gene>
<dbReference type="PROSITE" id="PS50097">
    <property type="entry name" value="BTB"/>
    <property type="match status" value="1"/>
</dbReference>
<protein>
    <submittedName>
        <fullName evidence="3">14356_t:CDS:1</fullName>
    </submittedName>
</protein>
<evidence type="ECO:0000259" key="2">
    <source>
        <dbReference type="PROSITE" id="PS50097"/>
    </source>
</evidence>
<dbReference type="SMART" id="SM00225">
    <property type="entry name" value="BTB"/>
    <property type="match status" value="1"/>
</dbReference>
<dbReference type="SUPFAM" id="SSF54695">
    <property type="entry name" value="POZ domain"/>
    <property type="match status" value="1"/>
</dbReference>
<evidence type="ECO:0000256" key="1">
    <source>
        <dbReference type="SAM" id="MobiDB-lite"/>
    </source>
</evidence>
<dbReference type="PANTHER" id="PTHR24410">
    <property type="entry name" value="HL07962P-RELATED"/>
    <property type="match status" value="1"/>
</dbReference>
<dbReference type="InterPro" id="IPR000210">
    <property type="entry name" value="BTB/POZ_dom"/>
</dbReference>
<dbReference type="Proteomes" id="UP000789342">
    <property type="component" value="Unassembled WGS sequence"/>
</dbReference>
<evidence type="ECO:0000313" key="4">
    <source>
        <dbReference type="Proteomes" id="UP000789342"/>
    </source>
</evidence>
<proteinExistence type="predicted"/>
<sequence length="722" mass="83085">MTEIAREEMDLPSKIRSLFDNPKLSDVVLHVDGRAYHGHTCILIATSGFFKSFFLSHYKHYRHTSPSSNHTDLVIDASSSLLSHNATNTGSDEPSLSTHHNKFSRAKDEYHFHDFSCSMTNTINNWYDLKKKKYQGNELKLELYYSSQQFGNFLAYLYGHPLPYKKMDNLFVFAYLAHKFCVPELTEHCENLLVQVWDRRMWRITLKASKWLELHKLRTDILKFLWEKGVEKLFNSRIAKFLKEDDVKDIIKLAEGEKKIQAMMHKEDEGNNRECVQHYQKDGQMRLLNGRISRDSERVGGNDKKVQSSIHITPGGNCNGNASRKSKYQSHPVTIYDEYPTKLDRERNKKNLGIPLSNPKLYHGDVQNESLENKAAVSPAEDPYKRLNRIKRNNNEISYKRLKVKYDTPSEDEGDDIEVDRDVPRENTICKGRKQSGKVLATTKGSKYDLNEDGYAISTVPSGYRILQKPPSRGRGGKGDETHITYGQLGFDSNGVAYKKQKCKYVEDIKTSEDDSEDYYYDDNILSSLSKKQIFTSRDGVGDYQTNELNQNNHDMIYIKSRRSFIATSDCDSDHDLASRKPIHLKGKKKEKFFINPESTSQKCGKNSNDNPSSKACRKIIGVPVSAKKIQSKKKRDPVLVNGITSAKPKSVKLISQGKSIDNQMFNVSEEMKDRNEQIRKNTMTPKLKSSVTTFHKPVRFKRKSLDECNDLQSKKRVQWTK</sequence>
<name>A0A9N9C5K0_9GLOM</name>
<dbReference type="OrthoDB" id="2316821at2759"/>
<dbReference type="PANTHER" id="PTHR24410:SF23">
    <property type="entry name" value="BTB DOMAIN-CONTAINING PROTEIN-RELATED"/>
    <property type="match status" value="1"/>
</dbReference>
<dbReference type="AlphaFoldDB" id="A0A9N9C5K0"/>
<dbReference type="InterPro" id="IPR011333">
    <property type="entry name" value="SKP1/BTB/POZ_sf"/>
</dbReference>
<dbReference type="Gene3D" id="3.30.710.10">
    <property type="entry name" value="Potassium Channel Kv1.1, Chain A"/>
    <property type="match status" value="1"/>
</dbReference>
<dbReference type="EMBL" id="CAJVPV010005259">
    <property type="protein sequence ID" value="CAG8587835.1"/>
    <property type="molecule type" value="Genomic_DNA"/>
</dbReference>
<keyword evidence="4" id="KW-1185">Reference proteome</keyword>
<dbReference type="Pfam" id="PF00651">
    <property type="entry name" value="BTB"/>
    <property type="match status" value="1"/>
</dbReference>
<organism evidence="3 4">
    <name type="scientific">Acaulospora morrowiae</name>
    <dbReference type="NCBI Taxonomy" id="94023"/>
    <lineage>
        <taxon>Eukaryota</taxon>
        <taxon>Fungi</taxon>
        <taxon>Fungi incertae sedis</taxon>
        <taxon>Mucoromycota</taxon>
        <taxon>Glomeromycotina</taxon>
        <taxon>Glomeromycetes</taxon>
        <taxon>Diversisporales</taxon>
        <taxon>Acaulosporaceae</taxon>
        <taxon>Acaulospora</taxon>
    </lineage>
</organism>